<dbReference type="EMBL" id="JAATJJ010000001">
    <property type="protein sequence ID" value="NJB70099.1"/>
    <property type="molecule type" value="Genomic_DNA"/>
</dbReference>
<sequence>MKNLDDNTLDWNDFMKVEIRAGTVIDAEIFKEAKNPAYKLMVDFGEHGLRKTSAQITKLYADSKTLIGSQVIAVINFPPKQIANIMSECLVLGCVGENKEVTLIQPERKVENGTRVG</sequence>
<evidence type="ECO:0000313" key="5">
    <source>
        <dbReference type="EMBL" id="NJB70099.1"/>
    </source>
</evidence>
<keyword evidence="1 3" id="KW-0820">tRNA-binding</keyword>
<dbReference type="CDD" id="cd02798">
    <property type="entry name" value="tRNA_bind_CsaA"/>
    <property type="match status" value="1"/>
</dbReference>
<protein>
    <submittedName>
        <fullName evidence="5">tRNA-binding protein</fullName>
    </submittedName>
</protein>
<evidence type="ECO:0000313" key="6">
    <source>
        <dbReference type="Proteomes" id="UP000590442"/>
    </source>
</evidence>
<evidence type="ECO:0000259" key="4">
    <source>
        <dbReference type="PROSITE" id="PS50886"/>
    </source>
</evidence>
<gene>
    <name evidence="5" type="ORF">GGR42_000561</name>
</gene>
<dbReference type="InterPro" id="IPR008231">
    <property type="entry name" value="CsaA"/>
</dbReference>
<organism evidence="5 6">
    <name type="scientific">Saonia flava</name>
    <dbReference type="NCBI Taxonomy" id="523696"/>
    <lineage>
        <taxon>Bacteria</taxon>
        <taxon>Pseudomonadati</taxon>
        <taxon>Bacteroidota</taxon>
        <taxon>Flavobacteriia</taxon>
        <taxon>Flavobacteriales</taxon>
        <taxon>Flavobacteriaceae</taxon>
        <taxon>Saonia</taxon>
    </lineage>
</organism>
<dbReference type="NCBIfam" id="TIGR02222">
    <property type="entry name" value="chap_CsaA"/>
    <property type="match status" value="1"/>
</dbReference>
<dbReference type="RefSeq" id="WP_167960614.1">
    <property type="nucleotide sequence ID" value="NZ_JAATJJ010000001.1"/>
</dbReference>
<dbReference type="InterPro" id="IPR051270">
    <property type="entry name" value="Tyrosine-tRNA_ligase_regulator"/>
</dbReference>
<dbReference type="GO" id="GO:0000049">
    <property type="term" value="F:tRNA binding"/>
    <property type="evidence" value="ECO:0007669"/>
    <property type="project" value="UniProtKB-UniRule"/>
</dbReference>
<evidence type="ECO:0000256" key="2">
    <source>
        <dbReference type="ARBA" id="ARBA00022884"/>
    </source>
</evidence>
<dbReference type="InterPro" id="IPR012340">
    <property type="entry name" value="NA-bd_OB-fold"/>
</dbReference>
<dbReference type="FunFam" id="2.40.50.140:FF:000165">
    <property type="entry name" value="Chaperone CsaA"/>
    <property type="match status" value="1"/>
</dbReference>
<keyword evidence="2 3" id="KW-0694">RNA-binding</keyword>
<reference evidence="5 6" key="1">
    <citation type="submission" date="2020-03" db="EMBL/GenBank/DDBJ databases">
        <title>Genomic Encyclopedia of Type Strains, Phase IV (KMG-IV): sequencing the most valuable type-strain genomes for metagenomic binning, comparative biology and taxonomic classification.</title>
        <authorList>
            <person name="Goeker M."/>
        </authorList>
    </citation>
    <scope>NUCLEOTIDE SEQUENCE [LARGE SCALE GENOMIC DNA]</scope>
    <source>
        <strain evidence="5 6">DSM 29762</strain>
    </source>
</reference>
<proteinExistence type="predicted"/>
<dbReference type="PANTHER" id="PTHR11586">
    <property type="entry name" value="TRNA-AMINOACYLATION COFACTOR ARC1 FAMILY MEMBER"/>
    <property type="match status" value="1"/>
</dbReference>
<evidence type="ECO:0000256" key="3">
    <source>
        <dbReference type="PROSITE-ProRule" id="PRU00209"/>
    </source>
</evidence>
<dbReference type="Pfam" id="PF01588">
    <property type="entry name" value="tRNA_bind"/>
    <property type="match status" value="1"/>
</dbReference>
<dbReference type="NCBIfam" id="NF007495">
    <property type="entry name" value="PRK10089.1-4"/>
    <property type="match status" value="1"/>
</dbReference>
<name>A0A846QZR8_9FLAO</name>
<dbReference type="Proteomes" id="UP000590442">
    <property type="component" value="Unassembled WGS sequence"/>
</dbReference>
<evidence type="ECO:0000256" key="1">
    <source>
        <dbReference type="ARBA" id="ARBA00022555"/>
    </source>
</evidence>
<dbReference type="Gene3D" id="2.40.50.140">
    <property type="entry name" value="Nucleic acid-binding proteins"/>
    <property type="match status" value="1"/>
</dbReference>
<dbReference type="AlphaFoldDB" id="A0A846QZR8"/>
<dbReference type="PANTHER" id="PTHR11586:SF37">
    <property type="entry name" value="TRNA-BINDING DOMAIN-CONTAINING PROTEIN"/>
    <property type="match status" value="1"/>
</dbReference>
<accession>A0A846QZR8</accession>
<dbReference type="InterPro" id="IPR002547">
    <property type="entry name" value="tRNA-bd_dom"/>
</dbReference>
<comment type="caution">
    <text evidence="5">The sequence shown here is derived from an EMBL/GenBank/DDBJ whole genome shotgun (WGS) entry which is preliminary data.</text>
</comment>
<keyword evidence="6" id="KW-1185">Reference proteome</keyword>
<dbReference type="SUPFAM" id="SSF50249">
    <property type="entry name" value="Nucleic acid-binding proteins"/>
    <property type="match status" value="1"/>
</dbReference>
<feature type="domain" description="TRNA-binding" evidence="4">
    <location>
        <begin position="13"/>
        <end position="117"/>
    </location>
</feature>
<dbReference type="PROSITE" id="PS50886">
    <property type="entry name" value="TRBD"/>
    <property type="match status" value="1"/>
</dbReference>
<dbReference type="NCBIfam" id="NF007494">
    <property type="entry name" value="PRK10089.1-3"/>
    <property type="match status" value="1"/>
</dbReference>